<proteinExistence type="predicted"/>
<organism evidence="1 2">
    <name type="scientific">Prevotella vespertina</name>
    <dbReference type="NCBI Taxonomy" id="2608404"/>
    <lineage>
        <taxon>Bacteria</taxon>
        <taxon>Pseudomonadati</taxon>
        <taxon>Bacteroidota</taxon>
        <taxon>Bacteroidia</taxon>
        <taxon>Bacteroidales</taxon>
        <taxon>Prevotellaceae</taxon>
        <taxon>Prevotella</taxon>
    </lineage>
</organism>
<dbReference type="EMBL" id="VVIQ01000008">
    <property type="protein sequence ID" value="MUL28273.1"/>
    <property type="molecule type" value="Genomic_DNA"/>
</dbReference>
<protein>
    <submittedName>
        <fullName evidence="1">Uncharacterized protein</fullName>
    </submittedName>
</protein>
<dbReference type="AlphaFoldDB" id="A0A7C9LB83"/>
<reference evidence="1 2" key="1">
    <citation type="submission" date="2019-09" db="EMBL/GenBank/DDBJ databases">
        <title>Prevotella A2879 sp. nov., isolated from an abscess of a patient.</title>
        <authorList>
            <person name="Buhl M."/>
            <person name="Oberhettinger P."/>
        </authorList>
    </citation>
    <scope>NUCLEOTIDE SEQUENCE [LARGE SCALE GENOMIC DNA]</scope>
    <source>
        <strain evidence="1 2">A2879</strain>
    </source>
</reference>
<dbReference type="Proteomes" id="UP000482295">
    <property type="component" value="Unassembled WGS sequence"/>
</dbReference>
<keyword evidence="2" id="KW-1185">Reference proteome</keyword>
<evidence type="ECO:0000313" key="2">
    <source>
        <dbReference type="Proteomes" id="UP000482295"/>
    </source>
</evidence>
<evidence type="ECO:0000313" key="1">
    <source>
        <dbReference type="EMBL" id="MUL28273.1"/>
    </source>
</evidence>
<gene>
    <name evidence="1" type="ORF">F0475_08155</name>
</gene>
<accession>A0A7C9LB83</accession>
<dbReference type="RefSeq" id="WP_036895485.1">
    <property type="nucleotide sequence ID" value="NZ_VVIQ01000008.1"/>
</dbReference>
<name>A0A7C9LB83_9BACT</name>
<sequence length="62" mass="7162">MTDKYDDIINLPHHVSKRHPRMSLYNRAAQFAPFAALTGYEEAIAKVIRDTNAKKEDNEMDI</sequence>
<comment type="caution">
    <text evidence="1">The sequence shown here is derived from an EMBL/GenBank/DDBJ whole genome shotgun (WGS) entry which is preliminary data.</text>
</comment>